<organism evidence="2 3">
    <name type="scientific">Roseovarius nubinhibens</name>
    <dbReference type="NCBI Taxonomy" id="314263"/>
    <lineage>
        <taxon>Bacteria</taxon>
        <taxon>Pseudomonadati</taxon>
        <taxon>Pseudomonadota</taxon>
        <taxon>Alphaproteobacteria</taxon>
        <taxon>Rhodobacterales</taxon>
        <taxon>Roseobacteraceae</taxon>
        <taxon>Roseovarius</taxon>
    </lineage>
</organism>
<gene>
    <name evidence="2" type="ORF">DCS45_19100</name>
</gene>
<reference evidence="2 3" key="1">
    <citation type="journal article" date="2018" name="Nat. Biotechnol.">
        <title>A standardized bacterial taxonomy based on genome phylogeny substantially revises the tree of life.</title>
        <authorList>
            <person name="Parks D.H."/>
            <person name="Chuvochina M."/>
            <person name="Waite D.W."/>
            <person name="Rinke C."/>
            <person name="Skarshewski A."/>
            <person name="Chaumeil P.A."/>
            <person name="Hugenholtz P."/>
        </authorList>
    </citation>
    <scope>NUCLEOTIDE SEQUENCE [LARGE SCALE GENOMIC DNA]</scope>
    <source>
        <strain evidence="2">UBA9169</strain>
    </source>
</reference>
<dbReference type="GO" id="GO:0004497">
    <property type="term" value="F:monooxygenase activity"/>
    <property type="evidence" value="ECO:0007669"/>
    <property type="project" value="UniProtKB-KW"/>
</dbReference>
<name>A0A348WHF2_9RHOB</name>
<comment type="caution">
    <text evidence="2">The sequence shown here is derived from an EMBL/GenBank/DDBJ whole genome shotgun (WGS) entry which is preliminary data.</text>
</comment>
<feature type="domain" description="FAD-binding" evidence="1">
    <location>
        <begin position="17"/>
        <end position="187"/>
    </location>
</feature>
<proteinExistence type="predicted"/>
<evidence type="ECO:0000313" key="2">
    <source>
        <dbReference type="EMBL" id="HAR53964.1"/>
    </source>
</evidence>
<dbReference type="Pfam" id="PF01494">
    <property type="entry name" value="FAD_binding_3"/>
    <property type="match status" value="1"/>
</dbReference>
<dbReference type="Gene3D" id="3.50.50.60">
    <property type="entry name" value="FAD/NAD(P)-binding domain"/>
    <property type="match status" value="1"/>
</dbReference>
<dbReference type="GO" id="GO:0071949">
    <property type="term" value="F:FAD binding"/>
    <property type="evidence" value="ECO:0007669"/>
    <property type="project" value="InterPro"/>
</dbReference>
<dbReference type="SUPFAM" id="SSF51905">
    <property type="entry name" value="FAD/NAD(P)-binding domain"/>
    <property type="match status" value="1"/>
</dbReference>
<dbReference type="PANTHER" id="PTHR42685:SF22">
    <property type="entry name" value="CONDITIONED MEDIUM FACTOR RECEPTOR 1"/>
    <property type="match status" value="1"/>
</dbReference>
<accession>A0A348WHF2</accession>
<dbReference type="PANTHER" id="PTHR42685">
    <property type="entry name" value="GERANYLGERANYL DIPHOSPHATE REDUCTASE"/>
    <property type="match status" value="1"/>
</dbReference>
<evidence type="ECO:0000313" key="3">
    <source>
        <dbReference type="Proteomes" id="UP000264719"/>
    </source>
</evidence>
<keyword evidence="2" id="KW-0503">Monooxygenase</keyword>
<dbReference type="AlphaFoldDB" id="A0A348WHF2"/>
<evidence type="ECO:0000259" key="1">
    <source>
        <dbReference type="Pfam" id="PF01494"/>
    </source>
</evidence>
<sequence>MRRDPRAQNWRKILMRDVVIIGARCAGSALGLMLARDHLDVTIVDRSTFPSDTLSGHYIQPAGVSCLNRLGLGPALADLGAPAQTEVSVDFGPVVLTGQPEAGPDGNITAYAPRRYIFDPMLAEHAVSAGAELRQGVSFSEPLIEDGRVVGIRTQLASGKTEDIRARVVIGADGARSRLAKTVGAERYDVRAAETCFYYGYWSGVDLTHPRLFIRDGLFAVAAPTNDGLTFVGVAWPKALYSDVRKDVDRSYHRAVATIPWLADRLAPAKQVGRYAGGALLDGFYRTASGAGWALLGDAGYHKDPITAQGMTDAFLHGEILARAIARGLSWGSNLDAELRQFGRERDAMSRAMYGLTCDLSRLAPPPPDAMALIGALKDNPTQTRRYLGVIAGTVGVEEFFDPENLANILDQTVAA</sequence>
<dbReference type="EMBL" id="DMVW01000182">
    <property type="protein sequence ID" value="HAR53964.1"/>
    <property type="molecule type" value="Genomic_DNA"/>
</dbReference>
<dbReference type="InterPro" id="IPR036188">
    <property type="entry name" value="FAD/NAD-bd_sf"/>
</dbReference>
<dbReference type="InterPro" id="IPR050407">
    <property type="entry name" value="Geranylgeranyl_reductase"/>
</dbReference>
<keyword evidence="2" id="KW-0560">Oxidoreductase</keyword>
<dbReference type="InterPro" id="IPR002938">
    <property type="entry name" value="FAD-bd"/>
</dbReference>
<dbReference type="Proteomes" id="UP000264719">
    <property type="component" value="Unassembled WGS sequence"/>
</dbReference>
<protein>
    <submittedName>
        <fullName evidence="2">FAD-binding monooxygenase</fullName>
    </submittedName>
</protein>
<dbReference type="PRINTS" id="PR00420">
    <property type="entry name" value="RNGMNOXGNASE"/>
</dbReference>